<feature type="transmembrane region" description="Helical" evidence="2">
    <location>
        <begin position="42"/>
        <end position="61"/>
    </location>
</feature>
<keyword evidence="4" id="KW-1185">Reference proteome</keyword>
<protein>
    <recommendedName>
        <fullName evidence="5">Integral membrane protein</fullName>
    </recommendedName>
</protein>
<evidence type="ECO:0000313" key="3">
    <source>
        <dbReference type="EMBL" id="MBC9713681.1"/>
    </source>
</evidence>
<dbReference type="EMBL" id="JACTVJ010000006">
    <property type="protein sequence ID" value="MBC9713681.1"/>
    <property type="molecule type" value="Genomic_DNA"/>
</dbReference>
<evidence type="ECO:0000313" key="4">
    <source>
        <dbReference type="Proteomes" id="UP000642284"/>
    </source>
</evidence>
<reference evidence="3 4" key="1">
    <citation type="submission" date="2020-08" db="EMBL/GenBank/DDBJ databases">
        <title>Genemic of Streptomyces polyaspartic.</title>
        <authorList>
            <person name="Liu W."/>
        </authorList>
    </citation>
    <scope>NUCLEOTIDE SEQUENCE [LARGE SCALE GENOMIC DNA]</scope>
    <source>
        <strain evidence="3 4">TRM66268-LWL</strain>
    </source>
</reference>
<organism evidence="3 4">
    <name type="scientific">Streptomyces polyasparticus</name>
    <dbReference type="NCBI Taxonomy" id="2767826"/>
    <lineage>
        <taxon>Bacteria</taxon>
        <taxon>Bacillati</taxon>
        <taxon>Actinomycetota</taxon>
        <taxon>Actinomycetes</taxon>
        <taxon>Kitasatosporales</taxon>
        <taxon>Streptomycetaceae</taxon>
        <taxon>Streptomyces</taxon>
    </lineage>
</organism>
<accession>A0ABR7SGR7</accession>
<keyword evidence="2" id="KW-1133">Transmembrane helix</keyword>
<feature type="transmembrane region" description="Helical" evidence="2">
    <location>
        <begin position="17"/>
        <end position="36"/>
    </location>
</feature>
<keyword evidence="2" id="KW-0812">Transmembrane</keyword>
<dbReference type="RefSeq" id="WP_187814138.1">
    <property type="nucleotide sequence ID" value="NZ_JACTVJ010000006.1"/>
</dbReference>
<name>A0ABR7SGR7_9ACTN</name>
<proteinExistence type="predicted"/>
<keyword evidence="2" id="KW-0472">Membrane</keyword>
<evidence type="ECO:0000256" key="2">
    <source>
        <dbReference type="SAM" id="Phobius"/>
    </source>
</evidence>
<evidence type="ECO:0000256" key="1">
    <source>
        <dbReference type="SAM" id="MobiDB-lite"/>
    </source>
</evidence>
<gene>
    <name evidence="3" type="ORF">H9Y04_13995</name>
</gene>
<comment type="caution">
    <text evidence="3">The sequence shown here is derived from an EMBL/GenBank/DDBJ whole genome shotgun (WGS) entry which is preliminary data.</text>
</comment>
<dbReference type="Proteomes" id="UP000642284">
    <property type="component" value="Unassembled WGS sequence"/>
</dbReference>
<feature type="region of interest" description="Disordered" evidence="1">
    <location>
        <begin position="70"/>
        <end position="117"/>
    </location>
</feature>
<sequence length="117" mass="12029">MTAGAPRPDRTPAEARVAGLLGALGLGAALWLDTWADGETAHLAFVIWAAVGIGVFTAGIITQCDRIRRERARSSGAPRTSHNEGYASGLVPAPRQESPHGVTAAQEARTSGSRAGG</sequence>
<evidence type="ECO:0008006" key="5">
    <source>
        <dbReference type="Google" id="ProtNLM"/>
    </source>
</evidence>
<feature type="compositionally biased region" description="Polar residues" evidence="1">
    <location>
        <begin position="108"/>
        <end position="117"/>
    </location>
</feature>